<organism evidence="1 2">
    <name type="scientific">Pluteus cervinus</name>
    <dbReference type="NCBI Taxonomy" id="181527"/>
    <lineage>
        <taxon>Eukaryota</taxon>
        <taxon>Fungi</taxon>
        <taxon>Dikarya</taxon>
        <taxon>Basidiomycota</taxon>
        <taxon>Agaricomycotina</taxon>
        <taxon>Agaricomycetes</taxon>
        <taxon>Agaricomycetidae</taxon>
        <taxon>Agaricales</taxon>
        <taxon>Pluteineae</taxon>
        <taxon>Pluteaceae</taxon>
        <taxon>Pluteus</taxon>
    </lineage>
</organism>
<protein>
    <submittedName>
        <fullName evidence="1">Uncharacterized protein</fullName>
    </submittedName>
</protein>
<name>A0ACD3AMU1_9AGAR</name>
<reference evidence="1 2" key="1">
    <citation type="journal article" date="2019" name="Nat. Ecol. Evol.">
        <title>Megaphylogeny resolves global patterns of mushroom evolution.</title>
        <authorList>
            <person name="Varga T."/>
            <person name="Krizsan K."/>
            <person name="Foldi C."/>
            <person name="Dima B."/>
            <person name="Sanchez-Garcia M."/>
            <person name="Sanchez-Ramirez S."/>
            <person name="Szollosi G.J."/>
            <person name="Szarkandi J.G."/>
            <person name="Papp V."/>
            <person name="Albert L."/>
            <person name="Andreopoulos W."/>
            <person name="Angelini C."/>
            <person name="Antonin V."/>
            <person name="Barry K.W."/>
            <person name="Bougher N.L."/>
            <person name="Buchanan P."/>
            <person name="Buyck B."/>
            <person name="Bense V."/>
            <person name="Catcheside P."/>
            <person name="Chovatia M."/>
            <person name="Cooper J."/>
            <person name="Damon W."/>
            <person name="Desjardin D."/>
            <person name="Finy P."/>
            <person name="Geml J."/>
            <person name="Haridas S."/>
            <person name="Hughes K."/>
            <person name="Justo A."/>
            <person name="Karasinski D."/>
            <person name="Kautmanova I."/>
            <person name="Kiss B."/>
            <person name="Kocsube S."/>
            <person name="Kotiranta H."/>
            <person name="LaButti K.M."/>
            <person name="Lechner B.E."/>
            <person name="Liimatainen K."/>
            <person name="Lipzen A."/>
            <person name="Lukacs Z."/>
            <person name="Mihaltcheva S."/>
            <person name="Morgado L.N."/>
            <person name="Niskanen T."/>
            <person name="Noordeloos M.E."/>
            <person name="Ohm R.A."/>
            <person name="Ortiz-Santana B."/>
            <person name="Ovrebo C."/>
            <person name="Racz N."/>
            <person name="Riley R."/>
            <person name="Savchenko A."/>
            <person name="Shiryaev A."/>
            <person name="Soop K."/>
            <person name="Spirin V."/>
            <person name="Szebenyi C."/>
            <person name="Tomsovsky M."/>
            <person name="Tulloss R.E."/>
            <person name="Uehling J."/>
            <person name="Grigoriev I.V."/>
            <person name="Vagvolgyi C."/>
            <person name="Papp T."/>
            <person name="Martin F.M."/>
            <person name="Miettinen O."/>
            <person name="Hibbett D.S."/>
            <person name="Nagy L.G."/>
        </authorList>
    </citation>
    <scope>NUCLEOTIDE SEQUENCE [LARGE SCALE GENOMIC DNA]</scope>
    <source>
        <strain evidence="1 2">NL-1719</strain>
    </source>
</reference>
<dbReference type="Proteomes" id="UP000308600">
    <property type="component" value="Unassembled WGS sequence"/>
</dbReference>
<gene>
    <name evidence="1" type="ORF">BDN72DRAFT_125427</name>
</gene>
<proteinExistence type="predicted"/>
<accession>A0ACD3AMU1</accession>
<sequence length="246" mass="27139">MGSSSSKNKKKQQQEQDGLPEEERQMKAVLKLLNLYDTVIVVDDSGSMTWDSRWEQSVNSNAGEALAQLAEVAAEYDKDGLDIRFLNSPKTELGVKDPQIVNQLFQRVSPSSGTPIGGKMKGLLADYLERYEKNPDIKRVNYIVITDGAATDEPANSLDGVIVKFAKKLDELNAPIAQVGIQFVQIGNDHNAKWFLQQLDDTLKSTHKIRDMVDTTVNEGPGKLDLIKVLVGGINRRVDAGNIVTN</sequence>
<dbReference type="EMBL" id="ML208389">
    <property type="protein sequence ID" value="TFK66969.1"/>
    <property type="molecule type" value="Genomic_DNA"/>
</dbReference>
<evidence type="ECO:0000313" key="2">
    <source>
        <dbReference type="Proteomes" id="UP000308600"/>
    </source>
</evidence>
<keyword evidence="2" id="KW-1185">Reference proteome</keyword>
<evidence type="ECO:0000313" key="1">
    <source>
        <dbReference type="EMBL" id="TFK66969.1"/>
    </source>
</evidence>